<evidence type="ECO:0000256" key="1">
    <source>
        <dbReference type="ARBA" id="ARBA00022679"/>
    </source>
</evidence>
<keyword evidence="1" id="KW-0808">Transferase</keyword>
<organism evidence="3 4">
    <name type="scientific">Marinomonas arenicola</name>
    <dbReference type="NCBI Taxonomy" id="569601"/>
    <lineage>
        <taxon>Bacteria</taxon>
        <taxon>Pseudomonadati</taxon>
        <taxon>Pseudomonadota</taxon>
        <taxon>Gammaproteobacteria</taxon>
        <taxon>Oceanospirillales</taxon>
        <taxon>Oceanospirillaceae</taxon>
        <taxon>Marinomonas</taxon>
    </lineage>
</organism>
<accession>A0ABU9GAA8</accession>
<dbReference type="SUPFAM" id="SSF81593">
    <property type="entry name" value="Nucleotidyltransferase substrate binding subunit/domain"/>
    <property type="match status" value="1"/>
</dbReference>
<dbReference type="PANTHER" id="PTHR30621">
    <property type="entry name" value="GLUTAMINE SYNTHETASE ADENYLYLTRANSFERASE"/>
    <property type="match status" value="1"/>
</dbReference>
<feature type="non-terminal residue" evidence="3">
    <location>
        <position position="1"/>
    </location>
</feature>
<protein>
    <recommendedName>
        <fullName evidence="2">PII-uridylyltransferase/Glutamine-synthetase adenylyltransferase domain-containing protein</fullName>
    </recommendedName>
</protein>
<dbReference type="Gene3D" id="1.20.120.330">
    <property type="entry name" value="Nucleotidyltransferases domain 2"/>
    <property type="match status" value="1"/>
</dbReference>
<proteinExistence type="predicted"/>
<dbReference type="InterPro" id="IPR013546">
    <property type="entry name" value="PII_UdlTrfase/GS_AdlTrfase"/>
</dbReference>
<evidence type="ECO:0000313" key="4">
    <source>
        <dbReference type="Proteomes" id="UP001379949"/>
    </source>
</evidence>
<keyword evidence="4" id="KW-1185">Reference proteome</keyword>
<feature type="non-terminal residue" evidence="3">
    <location>
        <position position="68"/>
    </location>
</feature>
<evidence type="ECO:0000313" key="3">
    <source>
        <dbReference type="EMBL" id="MEL0615170.1"/>
    </source>
</evidence>
<dbReference type="InterPro" id="IPR023057">
    <property type="entry name" value="GlnE"/>
</dbReference>
<dbReference type="EMBL" id="JBAKAR010000408">
    <property type="protein sequence ID" value="MEL0615170.1"/>
    <property type="molecule type" value="Genomic_DNA"/>
</dbReference>
<dbReference type="Proteomes" id="UP001379949">
    <property type="component" value="Unassembled WGS sequence"/>
</dbReference>
<feature type="domain" description="PII-uridylyltransferase/Glutamine-synthetase adenylyltransferase" evidence="2">
    <location>
        <begin position="1"/>
        <end position="66"/>
    </location>
</feature>
<reference evidence="3 4" key="1">
    <citation type="submission" date="2024-02" db="EMBL/GenBank/DDBJ databases">
        <title>Bacteria isolated from the canopy kelp, Nereocystis luetkeana.</title>
        <authorList>
            <person name="Pfister C.A."/>
            <person name="Younker I.T."/>
            <person name="Light S.H."/>
        </authorList>
    </citation>
    <scope>NUCLEOTIDE SEQUENCE [LARGE SCALE GENOMIC DNA]</scope>
    <source>
        <strain evidence="3 4">TI.4.07</strain>
    </source>
</reference>
<gene>
    <name evidence="3" type="ORF">V6242_18755</name>
</gene>
<evidence type="ECO:0000259" key="2">
    <source>
        <dbReference type="Pfam" id="PF08335"/>
    </source>
</evidence>
<sequence>VEQLANAYQLLRRTQHALQAVKDEQTQLLPYDETERTRIALMVGYASCESLDSALWDVRRNVHRLFLE</sequence>
<dbReference type="Pfam" id="PF08335">
    <property type="entry name" value="GlnD_UR_UTase"/>
    <property type="match status" value="1"/>
</dbReference>
<name>A0ABU9GAA8_9GAMM</name>
<comment type="caution">
    <text evidence="3">The sequence shown here is derived from an EMBL/GenBank/DDBJ whole genome shotgun (WGS) entry which is preliminary data.</text>
</comment>
<dbReference type="PANTHER" id="PTHR30621:SF0">
    <property type="entry name" value="BIFUNCTIONAL GLUTAMINE SYNTHETASE ADENYLYLTRANSFERASE_ADENYLYL-REMOVING ENZYME"/>
    <property type="match status" value="1"/>
</dbReference>
<dbReference type="RefSeq" id="WP_341568316.1">
    <property type="nucleotide sequence ID" value="NZ_JBAKAR010000408.1"/>
</dbReference>